<evidence type="ECO:0000313" key="3">
    <source>
        <dbReference type="Proteomes" id="UP000003835"/>
    </source>
</evidence>
<dbReference type="CDD" id="cd06260">
    <property type="entry name" value="DUF820-like"/>
    <property type="match status" value="1"/>
</dbReference>
<evidence type="ECO:0000259" key="1">
    <source>
        <dbReference type="Pfam" id="PF05685"/>
    </source>
</evidence>
<gene>
    <name evidence="2" type="ORF">MC7420_5805</name>
</gene>
<dbReference type="Pfam" id="PF05685">
    <property type="entry name" value="Uma2"/>
    <property type="match status" value="1"/>
</dbReference>
<organism evidence="2 3">
    <name type="scientific">Coleofasciculus chthonoplastes PCC 7420</name>
    <dbReference type="NCBI Taxonomy" id="118168"/>
    <lineage>
        <taxon>Bacteria</taxon>
        <taxon>Bacillati</taxon>
        <taxon>Cyanobacteriota</taxon>
        <taxon>Cyanophyceae</taxon>
        <taxon>Coleofasciculales</taxon>
        <taxon>Coleofasciculaceae</taxon>
        <taxon>Coleofasciculus</taxon>
    </lineage>
</organism>
<protein>
    <recommendedName>
        <fullName evidence="1">Putative restriction endonuclease domain-containing protein</fullName>
    </recommendedName>
</protein>
<dbReference type="eggNOG" id="COG4636">
    <property type="taxonomic scope" value="Bacteria"/>
</dbReference>
<keyword evidence="3" id="KW-1185">Reference proteome</keyword>
<dbReference type="HOGENOM" id="CLU_076312_3_0_3"/>
<feature type="domain" description="Putative restriction endonuclease" evidence="1">
    <location>
        <begin position="17"/>
        <end position="187"/>
    </location>
</feature>
<dbReference type="AlphaFoldDB" id="B4VVT6"/>
<name>B4VVT6_9CYAN</name>
<dbReference type="OrthoDB" id="455378at2"/>
<dbReference type="InterPro" id="IPR008538">
    <property type="entry name" value="Uma2"/>
</dbReference>
<dbReference type="InterPro" id="IPR011335">
    <property type="entry name" value="Restrct_endonuc-II-like"/>
</dbReference>
<evidence type="ECO:0000313" key="2">
    <source>
        <dbReference type="EMBL" id="EDX73925.1"/>
    </source>
</evidence>
<reference evidence="2 3" key="1">
    <citation type="submission" date="2008-07" db="EMBL/GenBank/DDBJ databases">
        <authorList>
            <person name="Tandeau de Marsac N."/>
            <person name="Ferriera S."/>
            <person name="Johnson J."/>
            <person name="Kravitz S."/>
            <person name="Beeson K."/>
            <person name="Sutton G."/>
            <person name="Rogers Y.-H."/>
            <person name="Friedman R."/>
            <person name="Frazier M."/>
            <person name="Venter J.C."/>
        </authorList>
    </citation>
    <scope>NUCLEOTIDE SEQUENCE [LARGE SCALE GENOMIC DNA]</scope>
    <source>
        <strain evidence="2 3">PCC 7420</strain>
    </source>
</reference>
<dbReference type="EMBL" id="DS989855">
    <property type="protein sequence ID" value="EDX73925.1"/>
    <property type="molecule type" value="Genomic_DNA"/>
</dbReference>
<dbReference type="Gene3D" id="3.90.1570.10">
    <property type="entry name" value="tt1808, chain A"/>
    <property type="match status" value="1"/>
</dbReference>
<sequence length="192" mass="22148">MTTVTLNLDPIVHLNQEQFYHLCRVNPDVKFERNAKGELIIVSPTGGETGKRNAKLTTRFCLWNEQTNLGEVFDSSTCFHLPNGANRSPDVAWVQQQRWDALTEEQKEKFPPIAPDFVLELMSPSDTLSETQAKMQEYMDNQVRLGWLLYRPTRRVEIYRQGQTVEILENPIQLSGEDVLPGFILDLQIVWN</sequence>
<dbReference type="PANTHER" id="PTHR34107:SF6">
    <property type="entry name" value="SLR0981 PROTEIN"/>
    <property type="match status" value="1"/>
</dbReference>
<dbReference type="STRING" id="118168.MC7420_5805"/>
<dbReference type="SUPFAM" id="SSF52980">
    <property type="entry name" value="Restriction endonuclease-like"/>
    <property type="match status" value="1"/>
</dbReference>
<dbReference type="PANTHER" id="PTHR34107">
    <property type="entry name" value="SLL0198 PROTEIN-RELATED"/>
    <property type="match status" value="1"/>
</dbReference>
<dbReference type="RefSeq" id="WP_006102688.1">
    <property type="nucleotide sequence ID" value="NZ_DS989855.1"/>
</dbReference>
<dbReference type="InterPro" id="IPR012296">
    <property type="entry name" value="Nuclease_put_TT1808"/>
</dbReference>
<proteinExistence type="predicted"/>
<dbReference type="Proteomes" id="UP000003835">
    <property type="component" value="Unassembled WGS sequence"/>
</dbReference>
<accession>B4VVT6</accession>